<dbReference type="EMBL" id="JAUQSY010000025">
    <property type="protein sequence ID" value="MDO7877737.1"/>
    <property type="molecule type" value="Genomic_DNA"/>
</dbReference>
<name>A0ABT9BL60_9BACT</name>
<evidence type="ECO:0000313" key="2">
    <source>
        <dbReference type="EMBL" id="MDO7877737.1"/>
    </source>
</evidence>
<gene>
    <name evidence="2" type="ORF">Q5H93_23575</name>
</gene>
<evidence type="ECO:0000259" key="1">
    <source>
        <dbReference type="Pfam" id="PF19994"/>
    </source>
</evidence>
<comment type="caution">
    <text evidence="2">The sequence shown here is derived from an EMBL/GenBank/DDBJ whole genome shotgun (WGS) entry which is preliminary data.</text>
</comment>
<dbReference type="RefSeq" id="WP_305009192.1">
    <property type="nucleotide sequence ID" value="NZ_JAUQSY010000025.1"/>
</dbReference>
<organism evidence="2 3">
    <name type="scientific">Hymenobacter aranciens</name>
    <dbReference type="NCBI Taxonomy" id="3063996"/>
    <lineage>
        <taxon>Bacteria</taxon>
        <taxon>Pseudomonadati</taxon>
        <taxon>Bacteroidota</taxon>
        <taxon>Cytophagia</taxon>
        <taxon>Cytophagales</taxon>
        <taxon>Hymenobacteraceae</taxon>
        <taxon>Hymenobacter</taxon>
    </lineage>
</organism>
<dbReference type="Pfam" id="PF19994">
    <property type="entry name" value="GASH"/>
    <property type="match status" value="1"/>
</dbReference>
<accession>A0ABT9BL60</accession>
<proteinExistence type="predicted"/>
<protein>
    <submittedName>
        <fullName evidence="2">GTPase-associated system all-helical protein GASH</fullName>
    </submittedName>
</protein>
<reference evidence="2" key="1">
    <citation type="submission" date="2023-07" db="EMBL/GenBank/DDBJ databases">
        <authorList>
            <person name="Kim M.K."/>
        </authorList>
    </citation>
    <scope>NUCLEOTIDE SEQUENCE</scope>
    <source>
        <strain evidence="2">ASUV-10-1</strain>
    </source>
</reference>
<keyword evidence="3" id="KW-1185">Reference proteome</keyword>
<evidence type="ECO:0000313" key="3">
    <source>
        <dbReference type="Proteomes" id="UP001176429"/>
    </source>
</evidence>
<dbReference type="Proteomes" id="UP001176429">
    <property type="component" value="Unassembled WGS sequence"/>
</dbReference>
<sequence>MERNEIFYDWLRAKFFDTGDNDDRVKQLSAAVTDLVAVLKDSPAEVRCYTLAALDADIPTDNPRIVATYELLKKHWGSVEGKYPEAPRGILRGIMLSALYQLGTESDKLCRIIYYTASGYAQFVHFGSEQSIIDRILQEFGGDVENEAAREWALASVPTVPALETFKLKEFKLGNAEVDTASLETALKEAIGGDENGYYSYVQNSNANSQWGTHYASTASAGIAEAIQETVQNLGESLSTESLEAEINKFFNSVRASLTKTFKESFQSLLAVEQRSKLLWWKETLYSTTLRKGYREIDAAVLPVVMAIDLAKLLPEVTPVSVDYLLTDTYRAIQSAAPASQTLPELLDPFENDAHQQLLAPHLATMTDCGTRTTLTAFLAQVIQGQKTLKKLTAATGLRAEVQASPEQLAVLVLHDLLTERLIQKADAA</sequence>
<dbReference type="InterPro" id="IPR045523">
    <property type="entry name" value="GASH"/>
</dbReference>
<feature type="domain" description="GTPase-associated system helical" evidence="1">
    <location>
        <begin position="11"/>
        <end position="418"/>
    </location>
</feature>